<dbReference type="AlphaFoldDB" id="A0A7K0DUX5"/>
<evidence type="ECO:0000313" key="2">
    <source>
        <dbReference type="EMBL" id="MQY29556.1"/>
    </source>
</evidence>
<sequence>MLWLWEGVRYIAAYGGTALIIGFWYWMFSKLGTF</sequence>
<reference evidence="2 3" key="1">
    <citation type="submission" date="2019-10" db="EMBL/GenBank/DDBJ databases">
        <title>Nocardia macrotermitis sp. nov. and Nocardia aurantia sp. nov., isolated from the gut of fungus growing-termite Macrotermes natalensis.</title>
        <authorList>
            <person name="Benndorf R."/>
            <person name="Schwitalla J."/>
            <person name="Martin K."/>
            <person name="De Beer W."/>
            <person name="Kaster A.-K."/>
            <person name="Vollmers J."/>
            <person name="Poulsen M."/>
            <person name="Beemelmanns C."/>
        </authorList>
    </citation>
    <scope>NUCLEOTIDE SEQUENCE [LARGE SCALE GENOMIC DNA]</scope>
    <source>
        <strain evidence="2 3">RB56</strain>
    </source>
</reference>
<organism evidence="2 3">
    <name type="scientific">Nocardia aurantia</name>
    <dbReference type="NCBI Taxonomy" id="2585199"/>
    <lineage>
        <taxon>Bacteria</taxon>
        <taxon>Bacillati</taxon>
        <taxon>Actinomycetota</taxon>
        <taxon>Actinomycetes</taxon>
        <taxon>Mycobacteriales</taxon>
        <taxon>Nocardiaceae</taxon>
        <taxon>Nocardia</taxon>
    </lineage>
</organism>
<keyword evidence="3" id="KW-1185">Reference proteome</keyword>
<dbReference type="EMBL" id="WEGI01000011">
    <property type="protein sequence ID" value="MQY29556.1"/>
    <property type="molecule type" value="Genomic_DNA"/>
</dbReference>
<name>A0A7K0DUX5_9NOCA</name>
<comment type="caution">
    <text evidence="2">The sequence shown here is derived from an EMBL/GenBank/DDBJ whole genome shotgun (WGS) entry which is preliminary data.</text>
</comment>
<protein>
    <submittedName>
        <fullName evidence="2">Uncharacterized protein</fullName>
    </submittedName>
</protein>
<keyword evidence="1" id="KW-0472">Membrane</keyword>
<accession>A0A7K0DUX5</accession>
<proteinExistence type="predicted"/>
<gene>
    <name evidence="2" type="ORF">NRB56_51470</name>
</gene>
<dbReference type="Proteomes" id="UP000431401">
    <property type="component" value="Unassembled WGS sequence"/>
</dbReference>
<feature type="transmembrane region" description="Helical" evidence="1">
    <location>
        <begin position="7"/>
        <end position="27"/>
    </location>
</feature>
<keyword evidence="1" id="KW-0812">Transmembrane</keyword>
<evidence type="ECO:0000256" key="1">
    <source>
        <dbReference type="SAM" id="Phobius"/>
    </source>
</evidence>
<keyword evidence="1" id="KW-1133">Transmembrane helix</keyword>
<evidence type="ECO:0000313" key="3">
    <source>
        <dbReference type="Proteomes" id="UP000431401"/>
    </source>
</evidence>